<dbReference type="AlphaFoldDB" id="A0A4Y2J2N3"/>
<sequence>MHGQMQAWQNIIQFPQARTCDHETVTYCGYSTGEVIFPQERHEVYNVTTQRLSTKKKQLSPYSFAASCPSKTSVVARNAIVAGVVMLSELI</sequence>
<comment type="caution">
    <text evidence="1">The sequence shown here is derived from an EMBL/GenBank/DDBJ whole genome shotgun (WGS) entry which is preliminary data.</text>
</comment>
<reference evidence="1 2" key="1">
    <citation type="journal article" date="2019" name="Sci. Rep.">
        <title>Orb-weaving spider Araneus ventricosus genome elucidates the spidroin gene catalogue.</title>
        <authorList>
            <person name="Kono N."/>
            <person name="Nakamura H."/>
            <person name="Ohtoshi R."/>
            <person name="Moran D.A.P."/>
            <person name="Shinohara A."/>
            <person name="Yoshida Y."/>
            <person name="Fujiwara M."/>
            <person name="Mori M."/>
            <person name="Tomita M."/>
            <person name="Arakawa K."/>
        </authorList>
    </citation>
    <scope>NUCLEOTIDE SEQUENCE [LARGE SCALE GENOMIC DNA]</scope>
</reference>
<name>A0A4Y2J2N3_ARAVE</name>
<evidence type="ECO:0000313" key="1">
    <source>
        <dbReference type="EMBL" id="GBM84174.1"/>
    </source>
</evidence>
<proteinExistence type="predicted"/>
<accession>A0A4Y2J2N3</accession>
<protein>
    <submittedName>
        <fullName evidence="1">Uncharacterized protein</fullName>
    </submittedName>
</protein>
<organism evidence="1 2">
    <name type="scientific">Araneus ventricosus</name>
    <name type="common">Orbweaver spider</name>
    <name type="synonym">Epeira ventricosa</name>
    <dbReference type="NCBI Taxonomy" id="182803"/>
    <lineage>
        <taxon>Eukaryota</taxon>
        <taxon>Metazoa</taxon>
        <taxon>Ecdysozoa</taxon>
        <taxon>Arthropoda</taxon>
        <taxon>Chelicerata</taxon>
        <taxon>Arachnida</taxon>
        <taxon>Araneae</taxon>
        <taxon>Araneomorphae</taxon>
        <taxon>Entelegynae</taxon>
        <taxon>Araneoidea</taxon>
        <taxon>Araneidae</taxon>
        <taxon>Araneus</taxon>
    </lineage>
</organism>
<dbReference type="Proteomes" id="UP000499080">
    <property type="component" value="Unassembled WGS sequence"/>
</dbReference>
<keyword evidence="2" id="KW-1185">Reference proteome</keyword>
<gene>
    <name evidence="1" type="ORF">AVEN_171977_1</name>
</gene>
<evidence type="ECO:0000313" key="2">
    <source>
        <dbReference type="Proteomes" id="UP000499080"/>
    </source>
</evidence>
<dbReference type="EMBL" id="BGPR01003138">
    <property type="protein sequence ID" value="GBM84174.1"/>
    <property type="molecule type" value="Genomic_DNA"/>
</dbReference>